<feature type="transmembrane region" description="Helical" evidence="1">
    <location>
        <begin position="144"/>
        <end position="164"/>
    </location>
</feature>
<feature type="transmembrane region" description="Helical" evidence="1">
    <location>
        <begin position="12"/>
        <end position="32"/>
    </location>
</feature>
<sequence>MHNHGAVGLPLGFTLLRLILLGAVTVVAGWALVRPFVPAASGLLTRRVVTGFAGIGGVVVLLIAEATWMPSLAAVALIGLLAVPPALRGARPVLGKLVVAAAVLVTAAAGAWFSGPPSSFAYITLMAAFVGVSWLALCPPTAMVRVVGAALGVTLLAGLGQVTIAGQLTTPATGDPLLTRVALGPSPVDVLVVPHMPGWNIVHTTDTPLSVGNAPNALVPALPRDGTTGRWALVWLPEGRGELWLDRAGTRTTVPVDPGKVAWTGPDVRGPEGPDYASAVLAAKLTGKRGDLPWPALTDADAEALRGQVAAIGGPFTVLTDDSRRAAEAAEVVREEAARRGYAVTPGTSEVLVLGGTPPSGARHHLAPWLVPPDLTTPEARRYARTLSAAFPGAAPSRSGLAAWAG</sequence>
<dbReference type="RefSeq" id="WP_106618594.1">
    <property type="nucleotide sequence ID" value="NZ_PYAX01000011.1"/>
</dbReference>
<evidence type="ECO:0000313" key="3">
    <source>
        <dbReference type="Proteomes" id="UP000241118"/>
    </source>
</evidence>
<organism evidence="2 3">
    <name type="scientific">Saccharothrix carnea</name>
    <dbReference type="NCBI Taxonomy" id="1280637"/>
    <lineage>
        <taxon>Bacteria</taxon>
        <taxon>Bacillati</taxon>
        <taxon>Actinomycetota</taxon>
        <taxon>Actinomycetes</taxon>
        <taxon>Pseudonocardiales</taxon>
        <taxon>Pseudonocardiaceae</taxon>
        <taxon>Saccharothrix</taxon>
    </lineage>
</organism>
<accession>A0A2P8I2T4</accession>
<keyword evidence="3" id="KW-1185">Reference proteome</keyword>
<dbReference type="EMBL" id="PYAX01000011">
    <property type="protein sequence ID" value="PSL52772.1"/>
    <property type="molecule type" value="Genomic_DNA"/>
</dbReference>
<protein>
    <submittedName>
        <fullName evidence="2">Uncharacterized protein</fullName>
    </submittedName>
</protein>
<dbReference type="AlphaFoldDB" id="A0A2P8I2T4"/>
<dbReference type="Proteomes" id="UP000241118">
    <property type="component" value="Unassembled WGS sequence"/>
</dbReference>
<gene>
    <name evidence="2" type="ORF">B0I31_11159</name>
</gene>
<feature type="transmembrane region" description="Helical" evidence="1">
    <location>
        <begin position="119"/>
        <end position="137"/>
    </location>
</feature>
<name>A0A2P8I2T4_SACCR</name>
<evidence type="ECO:0000313" key="2">
    <source>
        <dbReference type="EMBL" id="PSL52772.1"/>
    </source>
</evidence>
<evidence type="ECO:0000256" key="1">
    <source>
        <dbReference type="SAM" id="Phobius"/>
    </source>
</evidence>
<dbReference type="OrthoDB" id="3590217at2"/>
<proteinExistence type="predicted"/>
<keyword evidence="1" id="KW-0812">Transmembrane</keyword>
<dbReference type="Pfam" id="PF19752">
    <property type="entry name" value="DUF6239"/>
    <property type="match status" value="1"/>
</dbReference>
<feature type="transmembrane region" description="Helical" evidence="1">
    <location>
        <begin position="94"/>
        <end position="113"/>
    </location>
</feature>
<keyword evidence="1" id="KW-0472">Membrane</keyword>
<dbReference type="InterPro" id="IPR046206">
    <property type="entry name" value="DUF6239"/>
</dbReference>
<reference evidence="2 3" key="1">
    <citation type="submission" date="2018-03" db="EMBL/GenBank/DDBJ databases">
        <title>Genomic Encyclopedia of Type Strains, Phase III (KMG-III): the genomes of soil and plant-associated and newly described type strains.</title>
        <authorList>
            <person name="Whitman W."/>
        </authorList>
    </citation>
    <scope>NUCLEOTIDE SEQUENCE [LARGE SCALE GENOMIC DNA]</scope>
    <source>
        <strain evidence="2 3">CGMCC 4.7097</strain>
    </source>
</reference>
<feature type="transmembrane region" description="Helical" evidence="1">
    <location>
        <begin position="69"/>
        <end position="87"/>
    </location>
</feature>
<comment type="caution">
    <text evidence="2">The sequence shown here is derived from an EMBL/GenBank/DDBJ whole genome shotgun (WGS) entry which is preliminary data.</text>
</comment>
<feature type="transmembrane region" description="Helical" evidence="1">
    <location>
        <begin position="44"/>
        <end position="63"/>
    </location>
</feature>
<keyword evidence="1" id="KW-1133">Transmembrane helix</keyword>